<evidence type="ECO:0000313" key="3">
    <source>
        <dbReference type="Proteomes" id="UP000255355"/>
    </source>
</evidence>
<organism evidence="2 3">
    <name type="scientific">Nocardia mexicana</name>
    <dbReference type="NCBI Taxonomy" id="279262"/>
    <lineage>
        <taxon>Bacteria</taxon>
        <taxon>Bacillati</taxon>
        <taxon>Actinomycetota</taxon>
        <taxon>Actinomycetes</taxon>
        <taxon>Mycobacteriales</taxon>
        <taxon>Nocardiaceae</taxon>
        <taxon>Nocardia</taxon>
    </lineage>
</organism>
<sequence>MSKHGRTNYRRSAQGRDSKPGYRVTVESIRKEQYDFERMAKAALGFARAKANAADARAEVAEATTIAVVPPDTPPPTRDEAASTEGAYGA</sequence>
<gene>
    <name evidence="2" type="ORF">DFR68_102139</name>
</gene>
<keyword evidence="3" id="KW-1185">Reference proteome</keyword>
<dbReference type="STRING" id="1210089.GCA_001613165_01654"/>
<evidence type="ECO:0000313" key="2">
    <source>
        <dbReference type="EMBL" id="RDI54018.1"/>
    </source>
</evidence>
<protein>
    <submittedName>
        <fullName evidence="2">Uncharacterized protein</fullName>
    </submittedName>
</protein>
<comment type="caution">
    <text evidence="2">The sequence shown here is derived from an EMBL/GenBank/DDBJ whole genome shotgun (WGS) entry which is preliminary data.</text>
</comment>
<evidence type="ECO:0000256" key="1">
    <source>
        <dbReference type="SAM" id="MobiDB-lite"/>
    </source>
</evidence>
<feature type="region of interest" description="Disordered" evidence="1">
    <location>
        <begin position="1"/>
        <end position="22"/>
    </location>
</feature>
<dbReference type="Proteomes" id="UP000255355">
    <property type="component" value="Unassembled WGS sequence"/>
</dbReference>
<dbReference type="EMBL" id="QQAZ01000002">
    <property type="protein sequence ID" value="RDI54018.1"/>
    <property type="molecule type" value="Genomic_DNA"/>
</dbReference>
<dbReference type="AlphaFoldDB" id="A0A370HAQ7"/>
<accession>A0A370HAQ7</accession>
<feature type="region of interest" description="Disordered" evidence="1">
    <location>
        <begin position="68"/>
        <end position="90"/>
    </location>
</feature>
<reference evidence="2 3" key="1">
    <citation type="submission" date="2018-07" db="EMBL/GenBank/DDBJ databases">
        <title>Genomic Encyclopedia of Type Strains, Phase IV (KMG-IV): sequencing the most valuable type-strain genomes for metagenomic binning, comparative biology and taxonomic classification.</title>
        <authorList>
            <person name="Goeker M."/>
        </authorList>
    </citation>
    <scope>NUCLEOTIDE SEQUENCE [LARGE SCALE GENOMIC DNA]</scope>
    <source>
        <strain evidence="2 3">DSM 44952</strain>
    </source>
</reference>
<dbReference type="RefSeq" id="WP_147288849.1">
    <property type="nucleotide sequence ID" value="NZ_QQAZ01000002.1"/>
</dbReference>
<proteinExistence type="predicted"/>
<name>A0A370HAQ7_9NOCA</name>